<name>A0ABX3KM98_SALCS</name>
<reference evidence="2" key="1">
    <citation type="submission" date="2017-01" db="EMBL/GenBank/DDBJ databases">
        <title>Draft genome of the species Salinivibrio costicola subsp. alcaliphilus.</title>
        <authorList>
            <person name="Lopez-Hermoso C."/>
            <person name="De La Haba R."/>
            <person name="Sanchez-Porro C."/>
            <person name="Ventosa A."/>
        </authorList>
    </citation>
    <scope>NUCLEOTIDE SEQUENCE [LARGE SCALE GENOMIC DNA]</scope>
    <source>
        <strain evidence="2">CBH448</strain>
    </source>
</reference>
<dbReference type="EMBL" id="MUFR01000054">
    <property type="protein sequence ID" value="OOF32837.1"/>
    <property type="molecule type" value="Genomic_DNA"/>
</dbReference>
<evidence type="ECO:0000313" key="2">
    <source>
        <dbReference type="Proteomes" id="UP000189431"/>
    </source>
</evidence>
<evidence type="ECO:0000313" key="1">
    <source>
        <dbReference type="EMBL" id="OOF32837.1"/>
    </source>
</evidence>
<sequence>MPTGASCTAPVTIGAKFTTNVGWRAAQITPSLRDREGAYADLRPIYISVVIFNFDDPIGVGDTSPSKMLDKSTLSTGACHDRCQF</sequence>
<keyword evidence="2" id="KW-1185">Reference proteome</keyword>
<protein>
    <submittedName>
        <fullName evidence="1">Uncharacterized protein</fullName>
    </submittedName>
</protein>
<dbReference type="Proteomes" id="UP000189431">
    <property type="component" value="Unassembled WGS sequence"/>
</dbReference>
<organism evidence="1 2">
    <name type="scientific">Salinivibrio costicola subsp. alcaliphilus</name>
    <dbReference type="NCBI Taxonomy" id="272773"/>
    <lineage>
        <taxon>Bacteria</taxon>
        <taxon>Pseudomonadati</taxon>
        <taxon>Pseudomonadota</taxon>
        <taxon>Gammaproteobacteria</taxon>
        <taxon>Vibrionales</taxon>
        <taxon>Vibrionaceae</taxon>
        <taxon>Salinivibrio</taxon>
    </lineage>
</organism>
<gene>
    <name evidence="1" type="ORF">BZJ21_14065</name>
</gene>
<proteinExistence type="predicted"/>
<accession>A0ABX3KM98</accession>
<comment type="caution">
    <text evidence="1">The sequence shown here is derived from an EMBL/GenBank/DDBJ whole genome shotgun (WGS) entry which is preliminary data.</text>
</comment>